<organism evidence="3 4">
    <name type="scientific">Ilex paraguariensis</name>
    <name type="common">yerba mate</name>
    <dbReference type="NCBI Taxonomy" id="185542"/>
    <lineage>
        <taxon>Eukaryota</taxon>
        <taxon>Viridiplantae</taxon>
        <taxon>Streptophyta</taxon>
        <taxon>Embryophyta</taxon>
        <taxon>Tracheophyta</taxon>
        <taxon>Spermatophyta</taxon>
        <taxon>Magnoliopsida</taxon>
        <taxon>eudicotyledons</taxon>
        <taxon>Gunneridae</taxon>
        <taxon>Pentapetalae</taxon>
        <taxon>asterids</taxon>
        <taxon>campanulids</taxon>
        <taxon>Aquifoliales</taxon>
        <taxon>Aquifoliaceae</taxon>
        <taxon>Ilex</taxon>
    </lineage>
</organism>
<dbReference type="Gene3D" id="3.30.1370.10">
    <property type="entry name" value="K Homology domain, type 1"/>
    <property type="match status" value="1"/>
</dbReference>
<protein>
    <recommendedName>
        <fullName evidence="2">K Homology domain-containing protein</fullName>
    </recommendedName>
</protein>
<dbReference type="AlphaFoldDB" id="A0ABC8RZ64"/>
<dbReference type="InterPro" id="IPR004087">
    <property type="entry name" value="KH_dom"/>
</dbReference>
<name>A0ABC8RZ64_9AQUA</name>
<dbReference type="Proteomes" id="UP001642360">
    <property type="component" value="Unassembled WGS sequence"/>
</dbReference>
<feature type="domain" description="K Homology" evidence="2">
    <location>
        <begin position="23"/>
        <end position="88"/>
    </location>
</feature>
<reference evidence="3 4" key="1">
    <citation type="submission" date="2024-02" db="EMBL/GenBank/DDBJ databases">
        <authorList>
            <person name="Vignale AGUSTIN F."/>
            <person name="Sosa J E."/>
            <person name="Modenutti C."/>
        </authorList>
    </citation>
    <scope>NUCLEOTIDE SEQUENCE [LARGE SCALE GENOMIC DNA]</scope>
</reference>
<keyword evidence="4" id="KW-1185">Reference proteome</keyword>
<evidence type="ECO:0000256" key="1">
    <source>
        <dbReference type="ARBA" id="ARBA00022884"/>
    </source>
</evidence>
<dbReference type="InterPro" id="IPR055256">
    <property type="entry name" value="KH_1_KHDC4/BBP-like"/>
</dbReference>
<dbReference type="GO" id="GO:0003723">
    <property type="term" value="F:RNA binding"/>
    <property type="evidence" value="ECO:0007669"/>
    <property type="project" value="UniProtKB-KW"/>
</dbReference>
<sequence>MAPFRASSMGWHGAPAIATTPNMKRIIRLDVPVEKFPNYNFVGRILGPRGNSLKRVEAMTECRIYIRGRGSVKDSVKVMPRVVLAHLLADGDMHLPLQTYSFHNLLVVEVYSLGLNERFDIRCAMKEILAFLIHSSVGRNYLCSGCYSITDFD</sequence>
<gene>
    <name evidence="3" type="ORF">ILEXP_LOCUS15215</name>
</gene>
<keyword evidence="1" id="KW-0694">RNA-binding</keyword>
<dbReference type="InterPro" id="IPR045071">
    <property type="entry name" value="BBP-like"/>
</dbReference>
<evidence type="ECO:0000313" key="4">
    <source>
        <dbReference type="Proteomes" id="UP001642360"/>
    </source>
</evidence>
<proteinExistence type="predicted"/>
<comment type="caution">
    <text evidence="3">The sequence shown here is derived from an EMBL/GenBank/DDBJ whole genome shotgun (WGS) entry which is preliminary data.</text>
</comment>
<dbReference type="Pfam" id="PF22675">
    <property type="entry name" value="KH-I_KHDC4-BBP"/>
    <property type="match status" value="1"/>
</dbReference>
<dbReference type="EMBL" id="CAUOFW020001669">
    <property type="protein sequence ID" value="CAK9147327.1"/>
    <property type="molecule type" value="Genomic_DNA"/>
</dbReference>
<dbReference type="PANTHER" id="PTHR11208">
    <property type="entry name" value="RNA-BINDING PROTEIN RELATED"/>
    <property type="match status" value="1"/>
</dbReference>
<dbReference type="PANTHER" id="PTHR11208:SF109">
    <property type="entry name" value="OS01G0886300 PROTEIN"/>
    <property type="match status" value="1"/>
</dbReference>
<dbReference type="SUPFAM" id="SSF54791">
    <property type="entry name" value="Eukaryotic type KH-domain (KH-domain type I)"/>
    <property type="match status" value="1"/>
</dbReference>
<evidence type="ECO:0000313" key="3">
    <source>
        <dbReference type="EMBL" id="CAK9147327.1"/>
    </source>
</evidence>
<evidence type="ECO:0000259" key="2">
    <source>
        <dbReference type="SMART" id="SM00322"/>
    </source>
</evidence>
<accession>A0ABC8RZ64</accession>
<dbReference type="InterPro" id="IPR036612">
    <property type="entry name" value="KH_dom_type_1_sf"/>
</dbReference>
<dbReference type="SMART" id="SM00322">
    <property type="entry name" value="KH"/>
    <property type="match status" value="1"/>
</dbReference>